<dbReference type="CDD" id="cd16328">
    <property type="entry name" value="RseA_N"/>
    <property type="match status" value="1"/>
</dbReference>
<keyword evidence="2" id="KW-0812">Transmembrane</keyword>
<accession>A0ABS4DQC5</accession>
<feature type="region of interest" description="Disordered" evidence="1">
    <location>
        <begin position="112"/>
        <end position="140"/>
    </location>
</feature>
<name>A0ABS4DQC5_9GAMM</name>
<keyword evidence="2" id="KW-1133">Transmembrane helix</keyword>
<evidence type="ECO:0000259" key="3">
    <source>
        <dbReference type="Pfam" id="PF03872"/>
    </source>
</evidence>
<evidence type="ECO:0000256" key="2">
    <source>
        <dbReference type="SAM" id="Phobius"/>
    </source>
</evidence>
<comment type="caution">
    <text evidence="4">The sequence shown here is derived from an EMBL/GenBank/DDBJ whole genome shotgun (WGS) entry which is preliminary data.</text>
</comment>
<proteinExistence type="predicted"/>
<evidence type="ECO:0000313" key="5">
    <source>
        <dbReference type="Proteomes" id="UP000823790"/>
    </source>
</evidence>
<organism evidence="4 5">
    <name type="scientific">Frateuria flava</name>
    <dbReference type="NCBI Taxonomy" id="2821489"/>
    <lineage>
        <taxon>Bacteria</taxon>
        <taxon>Pseudomonadati</taxon>
        <taxon>Pseudomonadota</taxon>
        <taxon>Gammaproteobacteria</taxon>
        <taxon>Lysobacterales</taxon>
        <taxon>Rhodanobacteraceae</taxon>
        <taxon>Frateuria</taxon>
    </lineage>
</organism>
<feature type="compositionally biased region" description="Low complexity" evidence="1">
    <location>
        <begin position="123"/>
        <end position="140"/>
    </location>
</feature>
<evidence type="ECO:0000313" key="4">
    <source>
        <dbReference type="EMBL" id="MBP1475240.1"/>
    </source>
</evidence>
<gene>
    <name evidence="4" type="ORF">J7I44_13080</name>
</gene>
<feature type="transmembrane region" description="Helical" evidence="2">
    <location>
        <begin position="84"/>
        <end position="105"/>
    </location>
</feature>
<dbReference type="SUPFAM" id="SSF89069">
    <property type="entry name" value="N-terminal, cytoplasmic domain of anti-sigmaE factor RseA"/>
    <property type="match status" value="1"/>
</dbReference>
<dbReference type="InterPro" id="IPR052383">
    <property type="entry name" value="Anti-sigma-E_RseA-like"/>
</dbReference>
<reference evidence="4 5" key="1">
    <citation type="submission" date="2021-04" db="EMBL/GenBank/DDBJ databases">
        <authorList>
            <person name="Huq M.A."/>
        </authorList>
    </citation>
    <scope>NUCLEOTIDE SEQUENCE [LARGE SCALE GENOMIC DNA]</scope>
    <source>
        <strain evidence="4 5">MAH-13</strain>
    </source>
</reference>
<dbReference type="Pfam" id="PF03872">
    <property type="entry name" value="RseA_N"/>
    <property type="match status" value="1"/>
</dbReference>
<dbReference type="PANTHER" id="PTHR38104:SF1">
    <property type="entry name" value="ANTI-SIGMA-E FACTOR RSEA"/>
    <property type="match status" value="1"/>
</dbReference>
<dbReference type="EMBL" id="JAGJRS010000024">
    <property type="protein sequence ID" value="MBP1475240.1"/>
    <property type="molecule type" value="Genomic_DNA"/>
</dbReference>
<dbReference type="InterPro" id="IPR036147">
    <property type="entry name" value="Anti-sigma_E_RseA_N_sf"/>
</dbReference>
<dbReference type="InterPro" id="IPR005572">
    <property type="entry name" value="Anti-sigma_E_RseA_N"/>
</dbReference>
<dbReference type="Gene3D" id="1.10.10.880">
    <property type="entry name" value="Anti sigma-E protein RseA, N-terminal domain"/>
    <property type="match status" value="1"/>
</dbReference>
<keyword evidence="5" id="KW-1185">Reference proteome</keyword>
<protein>
    <submittedName>
        <fullName evidence="4">Sigma-E factor negative regulatory protein</fullName>
    </submittedName>
</protein>
<evidence type="ECO:0000256" key="1">
    <source>
        <dbReference type="SAM" id="MobiDB-lite"/>
    </source>
</evidence>
<dbReference type="PANTHER" id="PTHR38104">
    <property type="match status" value="1"/>
</dbReference>
<keyword evidence="2" id="KW-0472">Membrane</keyword>
<sequence>MTQDQREHLSAGIDGELAREELRFLLRRFEHDAELKQTWTRYHLARDGLRRQLPAFASAGFAARVEQAIAQETDARAGRRAPHWLRWSAGGAIAASVAVAALMIARPVTDEDRASTRLAQSTPAAEVGAPVEPNAPVAVPPWLSGDTASRYSQQAAATLGESYGGGLMPYARSLSPYRVQPVRAPSDEPGYYLLIDPQRAATARYPRQATAGAQ</sequence>
<dbReference type="Proteomes" id="UP000823790">
    <property type="component" value="Unassembled WGS sequence"/>
</dbReference>
<feature type="domain" description="Anti sigma-E protein RseA N-terminal" evidence="3">
    <location>
        <begin position="5"/>
        <end position="78"/>
    </location>
</feature>
<dbReference type="RefSeq" id="WP_209621596.1">
    <property type="nucleotide sequence ID" value="NZ_JAGJRS010000024.1"/>
</dbReference>